<dbReference type="EMBL" id="CAJOBI010155995">
    <property type="protein sequence ID" value="CAF4831546.1"/>
    <property type="molecule type" value="Genomic_DNA"/>
</dbReference>
<evidence type="ECO:0000313" key="3">
    <source>
        <dbReference type="EMBL" id="CAF4831546.1"/>
    </source>
</evidence>
<keyword evidence="1" id="KW-1133">Transmembrane helix</keyword>
<accession>A0A8S2YY38</accession>
<keyword evidence="1" id="KW-0472">Membrane</keyword>
<organism evidence="2 4">
    <name type="scientific">Rotaria magnacalcarata</name>
    <dbReference type="NCBI Taxonomy" id="392030"/>
    <lineage>
        <taxon>Eukaryota</taxon>
        <taxon>Metazoa</taxon>
        <taxon>Spiralia</taxon>
        <taxon>Gnathifera</taxon>
        <taxon>Rotifera</taxon>
        <taxon>Eurotatoria</taxon>
        <taxon>Bdelloidea</taxon>
        <taxon>Philodinida</taxon>
        <taxon>Philodinidae</taxon>
        <taxon>Rotaria</taxon>
    </lineage>
</organism>
<evidence type="ECO:0000313" key="4">
    <source>
        <dbReference type="Proteomes" id="UP000676336"/>
    </source>
</evidence>
<proteinExistence type="predicted"/>
<feature type="transmembrane region" description="Helical" evidence="1">
    <location>
        <begin position="22"/>
        <end position="42"/>
    </location>
</feature>
<evidence type="ECO:0000256" key="1">
    <source>
        <dbReference type="SAM" id="Phobius"/>
    </source>
</evidence>
<keyword evidence="1" id="KW-0812">Transmembrane</keyword>
<dbReference type="Proteomes" id="UP000676336">
    <property type="component" value="Unassembled WGS sequence"/>
</dbReference>
<comment type="caution">
    <text evidence="2">The sequence shown here is derived from an EMBL/GenBank/DDBJ whole genome shotgun (WGS) entry which is preliminary data.</text>
</comment>
<feature type="non-terminal residue" evidence="2">
    <location>
        <position position="51"/>
    </location>
</feature>
<sequence length="51" mass="5568">EVCLLGSVAAQSDNTELRNPMLIVYFVGKFASRGGFIVILLYTCEIFPTGL</sequence>
<reference evidence="2" key="1">
    <citation type="submission" date="2021-02" db="EMBL/GenBank/DDBJ databases">
        <authorList>
            <person name="Nowell W R."/>
        </authorList>
    </citation>
    <scope>NUCLEOTIDE SEQUENCE</scope>
</reference>
<feature type="non-terminal residue" evidence="2">
    <location>
        <position position="1"/>
    </location>
</feature>
<dbReference type="EMBL" id="CAJOBI010101689">
    <property type="protein sequence ID" value="CAF4590877.1"/>
    <property type="molecule type" value="Genomic_DNA"/>
</dbReference>
<dbReference type="AlphaFoldDB" id="A0A8S2YY38"/>
<evidence type="ECO:0000313" key="2">
    <source>
        <dbReference type="EMBL" id="CAF4590877.1"/>
    </source>
</evidence>
<name>A0A8S2YY38_9BILA</name>
<protein>
    <submittedName>
        <fullName evidence="2">Uncharacterized protein</fullName>
    </submittedName>
</protein>
<gene>
    <name evidence="2" type="ORF">SMN809_LOCUS38676</name>
    <name evidence="3" type="ORF">SMN809_LOCUS48509</name>
</gene>